<evidence type="ECO:0000313" key="2">
    <source>
        <dbReference type="Proteomes" id="UP001327093"/>
    </source>
</evidence>
<dbReference type="RefSeq" id="WP_324264738.1">
    <property type="nucleotide sequence ID" value="NZ_JAWLNX010000004.1"/>
</dbReference>
<evidence type="ECO:0000313" key="1">
    <source>
        <dbReference type="EMBL" id="MEB3367179.1"/>
    </source>
</evidence>
<keyword evidence="2" id="KW-1185">Reference proteome</keyword>
<gene>
    <name evidence="1" type="ORF">R4I43_07155</name>
</gene>
<accession>A0ABU6A6J6</accession>
<organism evidence="1 2">
    <name type="scientific">Saccharopolyspora mangrovi</name>
    <dbReference type="NCBI Taxonomy" id="3082379"/>
    <lineage>
        <taxon>Bacteria</taxon>
        <taxon>Bacillati</taxon>
        <taxon>Actinomycetota</taxon>
        <taxon>Actinomycetes</taxon>
        <taxon>Pseudonocardiales</taxon>
        <taxon>Pseudonocardiaceae</taxon>
        <taxon>Saccharopolyspora</taxon>
    </lineage>
</organism>
<proteinExistence type="predicted"/>
<comment type="caution">
    <text evidence="1">The sequence shown here is derived from an EMBL/GenBank/DDBJ whole genome shotgun (WGS) entry which is preliminary data.</text>
</comment>
<sequence>MESTATPARPRRTALLAGMASFLDSSALVSAGIVVGTLYAEPMGLSDAHIGLVLGSQTSGHRC</sequence>
<reference evidence="1 2" key="1">
    <citation type="submission" date="2023-10" db="EMBL/GenBank/DDBJ databases">
        <title>Saccharopolyspora sp. nov., isolated from mangrove soil.</title>
        <authorList>
            <person name="Lu Y."/>
            <person name="Liu W."/>
        </authorList>
    </citation>
    <scope>NUCLEOTIDE SEQUENCE [LARGE SCALE GENOMIC DNA]</scope>
    <source>
        <strain evidence="1 2">S2-29</strain>
    </source>
</reference>
<protein>
    <recommendedName>
        <fullName evidence="3">MFS transporter</fullName>
    </recommendedName>
</protein>
<dbReference type="Proteomes" id="UP001327093">
    <property type="component" value="Unassembled WGS sequence"/>
</dbReference>
<name>A0ABU6A6J6_9PSEU</name>
<dbReference type="EMBL" id="JAWLNX010000004">
    <property type="protein sequence ID" value="MEB3367179.1"/>
    <property type="molecule type" value="Genomic_DNA"/>
</dbReference>
<evidence type="ECO:0008006" key="3">
    <source>
        <dbReference type="Google" id="ProtNLM"/>
    </source>
</evidence>